<evidence type="ECO:0000313" key="1">
    <source>
        <dbReference type="EMBL" id="GCD64301.1"/>
    </source>
</evidence>
<accession>A0A401X8S4</accession>
<sequence length="67" mass="7426">MTHGVISGRTYIARSPLFWSEYALPRLCDIGFQQHPDIACVRDALCLRPGFHGVQQGCWQAHVGVGT</sequence>
<dbReference type="Proteomes" id="UP000287385">
    <property type="component" value="Unassembled WGS sequence"/>
</dbReference>
<dbReference type="AlphaFoldDB" id="A0A401X8S4"/>
<reference evidence="1 2" key="1">
    <citation type="submission" date="2016-06" db="EMBL/GenBank/DDBJ databases">
        <title>Acetobacter pasteurianus NBRC 3278 whole genome sequencing project.</title>
        <authorList>
            <person name="Matsutani M."/>
            <person name="Shiwa Y."/>
            <person name="Okamoto-Kainuma A."/>
            <person name="Ishikawa M."/>
            <person name="Koizumi Y."/>
            <person name="Yoshikawa H."/>
            <person name="Yakushi T."/>
            <person name="Matsushita K."/>
        </authorList>
    </citation>
    <scope>NUCLEOTIDE SEQUENCE [LARGE SCALE GENOMIC DNA]</scope>
    <source>
        <strain evidence="1 2">NBRC 3278</strain>
    </source>
</reference>
<name>A0A401X8S4_ACEPA</name>
<evidence type="ECO:0000313" key="2">
    <source>
        <dbReference type="Proteomes" id="UP000287385"/>
    </source>
</evidence>
<organism evidence="1 2">
    <name type="scientific">Acetobacter pasteurianus NBRC 3278</name>
    <dbReference type="NCBI Taxonomy" id="1226660"/>
    <lineage>
        <taxon>Bacteria</taxon>
        <taxon>Pseudomonadati</taxon>
        <taxon>Pseudomonadota</taxon>
        <taxon>Alphaproteobacteria</taxon>
        <taxon>Acetobacterales</taxon>
        <taxon>Acetobacteraceae</taxon>
        <taxon>Acetobacter</taxon>
    </lineage>
</organism>
<proteinExistence type="predicted"/>
<protein>
    <submittedName>
        <fullName evidence="1">Uncharacterized protein</fullName>
    </submittedName>
</protein>
<comment type="caution">
    <text evidence="1">The sequence shown here is derived from an EMBL/GenBank/DDBJ whole genome shotgun (WGS) entry which is preliminary data.</text>
</comment>
<dbReference type="EMBL" id="BDEV01000187">
    <property type="protein sequence ID" value="GCD64301.1"/>
    <property type="molecule type" value="Genomic_DNA"/>
</dbReference>
<keyword evidence="2" id="KW-1185">Reference proteome</keyword>
<gene>
    <name evidence="1" type="ORF">NBRC3278_3394</name>
</gene>